<dbReference type="PANTHER" id="PTHR24113:SF12">
    <property type="entry name" value="RAN GTPASE-ACTIVATING PROTEIN 1"/>
    <property type="match status" value="1"/>
</dbReference>
<keyword evidence="1" id="KW-0343">GTPase activation</keyword>
<reference evidence="4" key="1">
    <citation type="submission" date="2014-11" db="EMBL/GenBank/DDBJ databases">
        <authorList>
            <person name="Otto D Thomas"/>
            <person name="Naeem Raeece"/>
        </authorList>
    </citation>
    <scope>NUCLEOTIDE SEQUENCE</scope>
</reference>
<dbReference type="GO" id="GO:0005829">
    <property type="term" value="C:cytosol"/>
    <property type="evidence" value="ECO:0007669"/>
    <property type="project" value="TreeGrafter"/>
</dbReference>
<dbReference type="SMART" id="SM00368">
    <property type="entry name" value="LRR_RI"/>
    <property type="match status" value="4"/>
</dbReference>
<dbReference type="Pfam" id="PF00560">
    <property type="entry name" value="LRR_1"/>
    <property type="match status" value="1"/>
</dbReference>
<dbReference type="SUPFAM" id="SSF52047">
    <property type="entry name" value="RNI-like"/>
    <property type="match status" value="1"/>
</dbReference>
<dbReference type="PANTHER" id="PTHR24113">
    <property type="entry name" value="RAN GTPASE-ACTIVATING PROTEIN 1"/>
    <property type="match status" value="1"/>
</dbReference>
<dbReference type="AlphaFoldDB" id="A0A0G4GQ11"/>
<keyword evidence="3" id="KW-0677">Repeat</keyword>
<dbReference type="GO" id="GO:0005096">
    <property type="term" value="F:GTPase activator activity"/>
    <property type="evidence" value="ECO:0007669"/>
    <property type="project" value="UniProtKB-KW"/>
</dbReference>
<dbReference type="Gene3D" id="3.80.10.10">
    <property type="entry name" value="Ribonuclease Inhibitor"/>
    <property type="match status" value="2"/>
</dbReference>
<proteinExistence type="predicted"/>
<dbReference type="InterPro" id="IPR032675">
    <property type="entry name" value="LRR_dom_sf"/>
</dbReference>
<dbReference type="Pfam" id="PF13516">
    <property type="entry name" value="LRR_6"/>
    <property type="match status" value="2"/>
</dbReference>
<dbReference type="VEuPathDB" id="CryptoDB:Cvel_22884"/>
<dbReference type="InterPro" id="IPR001611">
    <property type="entry name" value="Leu-rich_rpt"/>
</dbReference>
<gene>
    <name evidence="4" type="ORF">Cvel_22884</name>
</gene>
<dbReference type="InterPro" id="IPR027038">
    <property type="entry name" value="RanGap"/>
</dbReference>
<dbReference type="GO" id="GO:0005634">
    <property type="term" value="C:nucleus"/>
    <property type="evidence" value="ECO:0007669"/>
    <property type="project" value="TreeGrafter"/>
</dbReference>
<dbReference type="EMBL" id="CDMZ01001433">
    <property type="protein sequence ID" value="CEM32458.1"/>
    <property type="molecule type" value="Genomic_DNA"/>
</dbReference>
<name>A0A0G4GQ11_9ALVE</name>
<organism evidence="4">
    <name type="scientific">Chromera velia CCMP2878</name>
    <dbReference type="NCBI Taxonomy" id="1169474"/>
    <lineage>
        <taxon>Eukaryota</taxon>
        <taxon>Sar</taxon>
        <taxon>Alveolata</taxon>
        <taxon>Colpodellida</taxon>
        <taxon>Chromeraceae</taxon>
        <taxon>Chromera</taxon>
    </lineage>
</organism>
<sequence>MSRPGADVQDYSAVEGQVLSIGVRPPQTTDSVLCALIEHARPTAKDISEVASDRSGFGVSCLLLNFIKTGRSRLALERLDLSGFSLSAGKLKFLLSSLPSGPGVMETIRCECDFGEPAVVIFHQLSGSLEHLDLSGNSFRSVSMEGLGSVLLFSWLPSLLSLDLSDNPLGPSGVRAFAKGLSASPYSLLLQSLKLARTRAKTEGVRTLAEALKAKKTTSLQMLDLEGNDMRPAGLKYLASAVNAEALSICSRFPKLRRLDLGRGFMDSTQLAAFATALGEKGAPSLQELVLPEGGVESNSVGVVGFANTISSGHFSELRRLKMCSRHDMILETFTTLGRSLATGKASLLQSLDLEIVRFNVGGEVWAIAEAISGRGLCALTSFRLSVAGVKGSEISVLGLALGEGGCSALQKLDLCWMENGDEGVAGLAEGLGGGVFVVSSGSVPQSKMSTVVCRGMEGRGMHSSGRGLEHR</sequence>
<evidence type="ECO:0000256" key="3">
    <source>
        <dbReference type="ARBA" id="ARBA00022737"/>
    </source>
</evidence>
<dbReference type="PhylomeDB" id="A0A0G4GQ11"/>
<protein>
    <submittedName>
        <fullName evidence="4">Uncharacterized protein</fullName>
    </submittedName>
</protein>
<evidence type="ECO:0000256" key="1">
    <source>
        <dbReference type="ARBA" id="ARBA00022468"/>
    </source>
</evidence>
<dbReference type="GO" id="GO:0006913">
    <property type="term" value="P:nucleocytoplasmic transport"/>
    <property type="evidence" value="ECO:0007669"/>
    <property type="project" value="TreeGrafter"/>
</dbReference>
<evidence type="ECO:0000256" key="2">
    <source>
        <dbReference type="ARBA" id="ARBA00022614"/>
    </source>
</evidence>
<keyword evidence="2" id="KW-0433">Leucine-rich repeat</keyword>
<accession>A0A0G4GQ11</accession>
<dbReference type="GO" id="GO:0031267">
    <property type="term" value="F:small GTPase binding"/>
    <property type="evidence" value="ECO:0007669"/>
    <property type="project" value="TreeGrafter"/>
</dbReference>
<dbReference type="GO" id="GO:0048471">
    <property type="term" value="C:perinuclear region of cytoplasm"/>
    <property type="evidence" value="ECO:0007669"/>
    <property type="project" value="TreeGrafter"/>
</dbReference>
<evidence type="ECO:0000313" key="4">
    <source>
        <dbReference type="EMBL" id="CEM32458.1"/>
    </source>
</evidence>